<reference evidence="4 5" key="2">
    <citation type="journal article" date="2016" name="Int. J. Syst. Evol. Microbiol.">
        <title>Flavisolibacter tropicus sp. nov., isolated from tropical soil.</title>
        <authorList>
            <person name="Lee J.J."/>
            <person name="Kang M.S."/>
            <person name="Kim G.S."/>
            <person name="Lee C.S."/>
            <person name="Lim S."/>
            <person name="Lee J."/>
            <person name="Roh S.H."/>
            <person name="Kang H."/>
            <person name="Ha J.M."/>
            <person name="Bae S."/>
            <person name="Jung H.Y."/>
            <person name="Kim M.K."/>
        </authorList>
    </citation>
    <scope>NUCLEOTIDE SEQUENCE [LARGE SCALE GENOMIC DNA]</scope>
    <source>
        <strain evidence="4 5">LCS9</strain>
    </source>
</reference>
<keyword evidence="5" id="KW-1185">Reference proteome</keyword>
<dbReference type="InterPro" id="IPR008302">
    <property type="entry name" value="NamZ"/>
</dbReference>
<reference evidence="5" key="1">
    <citation type="submission" date="2015-01" db="EMBL/GenBank/DDBJ databases">
        <title>Flavisolibacter sp./LCS9/ whole genome sequencing.</title>
        <authorList>
            <person name="Kim M.K."/>
            <person name="Srinivasan S."/>
            <person name="Lee J.-J."/>
        </authorList>
    </citation>
    <scope>NUCLEOTIDE SEQUENCE [LARGE SCALE GENOMIC DNA]</scope>
    <source>
        <strain evidence="5">LCS9</strain>
    </source>
</reference>
<feature type="domain" description="Peptidoglycan beta-N-acetylmuramidase NamZ C-terminal" evidence="3">
    <location>
        <begin position="260"/>
        <end position="410"/>
    </location>
</feature>
<dbReference type="Proteomes" id="UP000077177">
    <property type="component" value="Chromosome"/>
</dbReference>
<evidence type="ECO:0000313" key="5">
    <source>
        <dbReference type="Proteomes" id="UP000077177"/>
    </source>
</evidence>
<dbReference type="InterPro" id="IPR048502">
    <property type="entry name" value="NamZ_N"/>
</dbReference>
<dbReference type="GO" id="GO:0033922">
    <property type="term" value="F:peptidoglycan beta-N-acetylmuramidase activity"/>
    <property type="evidence" value="ECO:0007669"/>
    <property type="project" value="InterPro"/>
</dbReference>
<dbReference type="PIRSF" id="PIRSF016719">
    <property type="entry name" value="UCP016719"/>
    <property type="match status" value="1"/>
</dbReference>
<dbReference type="KEGG" id="fla:SY85_23430"/>
<accession>A0A172U1W0</accession>
<proteinExistence type="predicted"/>
<sequence length="411" mass="46118">MKKLLAGFSLVVMAVVYSSFNQPSTLTESSVSNDTGKVIKTGADQTEKYLPYLKGKRIGIVGNKTSIIGRTHLVDSLRSLGVNIVKAFGPEHGFRGNASAGVKVQNEVDSATGISIISLYGTKRKPSKEDLSNVDLMVFDIQDVGCRFYTYINVLADVMEACAENGKELLILDRPNPNGYFVDGPVMDMKLKSGIGKFPIPITHGMTIGEFAQMVNGEGWLPNGLKCKIKIIPVANYNHDMPYTLPVPPSPNLNTPQSILLYPTTCIFEGTILNYGRGTYFPFTVVGAPDLKGKYEFSFTPVSIKGMSETPLYMNEVCYGLDLRKVDFDKLRKDKKIQIQWIKEMYKAYPNKEKFFDYKQSKEIGNVDFRTGDSKFKEQIIADVPEEEMRKSWEPALSNYKKMREKYLIYP</sequence>
<dbReference type="OrthoDB" id="9801061at2"/>
<evidence type="ECO:0000259" key="2">
    <source>
        <dbReference type="Pfam" id="PF07075"/>
    </source>
</evidence>
<dbReference type="PATRIC" id="fig|1492898.3.peg.5087"/>
<feature type="signal peptide" evidence="1">
    <location>
        <begin position="1"/>
        <end position="21"/>
    </location>
</feature>
<dbReference type="Gene3D" id="3.40.50.12170">
    <property type="entry name" value="Uncharacterised protein PF07075, DUF1343"/>
    <property type="match status" value="1"/>
</dbReference>
<gene>
    <name evidence="4" type="ORF">SY85_23430</name>
</gene>
<dbReference type="AlphaFoldDB" id="A0A172U1W0"/>
<evidence type="ECO:0000313" key="4">
    <source>
        <dbReference type="EMBL" id="ANE52987.1"/>
    </source>
</evidence>
<evidence type="ECO:0008006" key="6">
    <source>
        <dbReference type="Google" id="ProtNLM"/>
    </source>
</evidence>
<keyword evidence="1" id="KW-0732">Signal</keyword>
<dbReference type="Pfam" id="PF20732">
    <property type="entry name" value="NamZ_C"/>
    <property type="match status" value="1"/>
</dbReference>
<dbReference type="Pfam" id="PF07075">
    <property type="entry name" value="NamZ_N"/>
    <property type="match status" value="1"/>
</dbReference>
<dbReference type="PANTHER" id="PTHR42915:SF1">
    <property type="entry name" value="PEPTIDOGLYCAN BETA-N-ACETYLMURAMIDASE NAMZ"/>
    <property type="match status" value="1"/>
</dbReference>
<dbReference type="EMBL" id="CP011390">
    <property type="protein sequence ID" value="ANE52987.1"/>
    <property type="molecule type" value="Genomic_DNA"/>
</dbReference>
<feature type="chain" id="PRO_5008001575" description="DUF1343 domain-containing protein" evidence="1">
    <location>
        <begin position="22"/>
        <end position="411"/>
    </location>
</feature>
<dbReference type="RefSeq" id="WP_066408420.1">
    <property type="nucleotide sequence ID" value="NZ_CP011390.1"/>
</dbReference>
<dbReference type="STRING" id="1492898.SY85_23430"/>
<protein>
    <recommendedName>
        <fullName evidence="6">DUF1343 domain-containing protein</fullName>
    </recommendedName>
</protein>
<evidence type="ECO:0000259" key="3">
    <source>
        <dbReference type="Pfam" id="PF20732"/>
    </source>
</evidence>
<name>A0A172U1W0_9BACT</name>
<feature type="domain" description="Peptidoglycan beta-N-acetylmuramidase NamZ N-terminal" evidence="2">
    <location>
        <begin position="58"/>
        <end position="256"/>
    </location>
</feature>
<dbReference type="Gene3D" id="3.90.1150.140">
    <property type="match status" value="1"/>
</dbReference>
<dbReference type="InterPro" id="IPR048503">
    <property type="entry name" value="NamZ_C"/>
</dbReference>
<evidence type="ECO:0000256" key="1">
    <source>
        <dbReference type="SAM" id="SignalP"/>
    </source>
</evidence>
<organism evidence="4 5">
    <name type="scientific">Flavisolibacter tropicus</name>
    <dbReference type="NCBI Taxonomy" id="1492898"/>
    <lineage>
        <taxon>Bacteria</taxon>
        <taxon>Pseudomonadati</taxon>
        <taxon>Bacteroidota</taxon>
        <taxon>Chitinophagia</taxon>
        <taxon>Chitinophagales</taxon>
        <taxon>Chitinophagaceae</taxon>
        <taxon>Flavisolibacter</taxon>
    </lineage>
</organism>
<dbReference type="PANTHER" id="PTHR42915">
    <property type="entry name" value="HYPOTHETICAL 460 KDA PROTEIN IN FEUA-SIGW INTERGENIC REGION [PRECURSOR]"/>
    <property type="match status" value="1"/>
</dbReference>